<evidence type="ECO:0000313" key="1">
    <source>
        <dbReference type="EMBL" id="MCX2966305.1"/>
    </source>
</evidence>
<keyword evidence="2" id="KW-1185">Reference proteome</keyword>
<name>A0A9X3D717_9ACTN</name>
<evidence type="ECO:0000313" key="2">
    <source>
        <dbReference type="Proteomes" id="UP001143347"/>
    </source>
</evidence>
<gene>
    <name evidence="1" type="ORF">OSB52_19670</name>
</gene>
<sequence length="403" mass="43663">MREVFHQTQANIANCDTTITRFTNLSLFDTWSGRTAEASKDSISETIKDFTAHRDQAATISLAAKQAADDIDSVKAKLAGLRADAEALGLAVQPNGTVDGPTPALWPTWTSAEQSDYLFKKQDLQDRLDNLLIEAGRVDDDLAAVIDGADGDLPVTDVDPLNNTSSITRKRNQIEAFRDEFGTEPKTANDWKLAEILDTNTYNPVNRGLDSSVVVKPIDKVPGGGLQRINAFIPRESVNNIPHQNRGDARGFDAGAGPEDSRVSIYVDYDRGVVVMRQNPSVEIPSGAAKVGTPTMGVAQDGDRVQVTFEAKDPYMPFYDQKVGQWVSSTAGTSVRGTLITEPFDGAAPALEGQVTNYPAWEVYNDSNSGTTTPVYQFMPDPSDPWGPVKHLPGHHEVSVGSN</sequence>
<dbReference type="Proteomes" id="UP001143347">
    <property type="component" value="Unassembled WGS sequence"/>
</dbReference>
<dbReference type="AlphaFoldDB" id="A0A9X3D717"/>
<protein>
    <submittedName>
        <fullName evidence="1">Uncharacterized protein</fullName>
    </submittedName>
</protein>
<dbReference type="EMBL" id="JAPKFM010000025">
    <property type="protein sequence ID" value="MCX2966305.1"/>
    <property type="molecule type" value="Genomic_DNA"/>
</dbReference>
<organism evidence="1 2">
    <name type="scientific">Gordonia aquimaris</name>
    <dbReference type="NCBI Taxonomy" id="2984863"/>
    <lineage>
        <taxon>Bacteria</taxon>
        <taxon>Bacillati</taxon>
        <taxon>Actinomycetota</taxon>
        <taxon>Actinomycetes</taxon>
        <taxon>Mycobacteriales</taxon>
        <taxon>Gordoniaceae</taxon>
        <taxon>Gordonia</taxon>
    </lineage>
</organism>
<reference evidence="1" key="1">
    <citation type="submission" date="2022-10" db="EMBL/GenBank/DDBJ databases">
        <title>WGS of marine actinomycetes from Thailand.</title>
        <authorList>
            <person name="Thawai C."/>
        </authorList>
    </citation>
    <scope>NUCLEOTIDE SEQUENCE</scope>
    <source>
        <strain evidence="1">SW21</strain>
    </source>
</reference>
<proteinExistence type="predicted"/>
<accession>A0A9X3D717</accession>
<comment type="caution">
    <text evidence="1">The sequence shown here is derived from an EMBL/GenBank/DDBJ whole genome shotgun (WGS) entry which is preliminary data.</text>
</comment>
<dbReference type="RefSeq" id="WP_266063216.1">
    <property type="nucleotide sequence ID" value="NZ_JAPKFM010000025.1"/>
</dbReference>